<reference evidence="2" key="1">
    <citation type="submission" date="2020-10" db="EMBL/GenBank/DDBJ databases">
        <authorList>
            <person name="Han B."/>
            <person name="Lu T."/>
            <person name="Zhao Q."/>
            <person name="Huang X."/>
            <person name="Zhao Y."/>
        </authorList>
    </citation>
    <scope>NUCLEOTIDE SEQUENCE</scope>
</reference>
<keyword evidence="3" id="KW-1185">Reference proteome</keyword>
<gene>
    <name evidence="2" type="ORF">NCGR_LOCUS41237</name>
</gene>
<dbReference type="AlphaFoldDB" id="A0A811QNP9"/>
<dbReference type="PANTHER" id="PTHR35166">
    <property type="entry name" value="OS05G0193700 PROTEIN-RELATED"/>
    <property type="match status" value="1"/>
</dbReference>
<feature type="region of interest" description="Disordered" evidence="1">
    <location>
        <begin position="1"/>
        <end position="23"/>
    </location>
</feature>
<evidence type="ECO:0000313" key="2">
    <source>
        <dbReference type="EMBL" id="CAD6257753.1"/>
    </source>
</evidence>
<dbReference type="PANTHER" id="PTHR35166:SF20">
    <property type="entry name" value="EXPRESSED PROTEIN"/>
    <property type="match status" value="1"/>
</dbReference>
<dbReference type="Proteomes" id="UP000604825">
    <property type="component" value="Unassembled WGS sequence"/>
</dbReference>
<dbReference type="OrthoDB" id="10644060at2759"/>
<dbReference type="EMBL" id="CAJGYO010000010">
    <property type="protein sequence ID" value="CAD6257753.1"/>
    <property type="molecule type" value="Genomic_DNA"/>
</dbReference>
<comment type="caution">
    <text evidence="2">The sequence shown here is derived from an EMBL/GenBank/DDBJ whole genome shotgun (WGS) entry which is preliminary data.</text>
</comment>
<proteinExistence type="predicted"/>
<evidence type="ECO:0000313" key="3">
    <source>
        <dbReference type="Proteomes" id="UP000604825"/>
    </source>
</evidence>
<name>A0A811QNP9_9POAL</name>
<accession>A0A811QNP9</accession>
<evidence type="ECO:0000256" key="1">
    <source>
        <dbReference type="SAM" id="MobiDB-lite"/>
    </source>
</evidence>
<sequence length="233" mass="25479">MAAPSAPSGRSGRREGPDCPSDLVEVNVPVDRAIPYGGLVPASSKAAAAGRTSPVKGCLAPDGQSGCIDCIEKSSGEKPSGAVVKAGCIDCIEKPSGADVTRDGVLIPVGNGLWQLPDEEVQWVLSRRREDIPSDLFGPDCVEWVNAVRDEFFEYQAWLRAEYDANDGCVFVDDKFVAEIVAEREEHEQWMSSWSVPMTDRLDLVDSDFSDRLSDFYEEDSEDEVEVQELDTN</sequence>
<organism evidence="2 3">
    <name type="scientific">Miscanthus lutarioriparius</name>
    <dbReference type="NCBI Taxonomy" id="422564"/>
    <lineage>
        <taxon>Eukaryota</taxon>
        <taxon>Viridiplantae</taxon>
        <taxon>Streptophyta</taxon>
        <taxon>Embryophyta</taxon>
        <taxon>Tracheophyta</taxon>
        <taxon>Spermatophyta</taxon>
        <taxon>Magnoliopsida</taxon>
        <taxon>Liliopsida</taxon>
        <taxon>Poales</taxon>
        <taxon>Poaceae</taxon>
        <taxon>PACMAD clade</taxon>
        <taxon>Panicoideae</taxon>
        <taxon>Andropogonodae</taxon>
        <taxon>Andropogoneae</taxon>
        <taxon>Saccharinae</taxon>
        <taxon>Miscanthus</taxon>
    </lineage>
</organism>
<protein>
    <submittedName>
        <fullName evidence="2">Uncharacterized protein</fullName>
    </submittedName>
</protein>